<proteinExistence type="predicted"/>
<feature type="compositionally biased region" description="Pro residues" evidence="1">
    <location>
        <begin position="190"/>
        <end position="207"/>
    </location>
</feature>
<name>A0ABT5E8T8_9BACT</name>
<dbReference type="RefSeq" id="WP_272089827.1">
    <property type="nucleotide sequence ID" value="NZ_JAQNDL010000003.1"/>
</dbReference>
<evidence type="ECO:0000256" key="1">
    <source>
        <dbReference type="SAM" id="MobiDB-lite"/>
    </source>
</evidence>
<feature type="compositionally biased region" description="Polar residues" evidence="1">
    <location>
        <begin position="128"/>
        <end position="140"/>
    </location>
</feature>
<feature type="compositionally biased region" description="Pro residues" evidence="1">
    <location>
        <begin position="87"/>
        <end position="105"/>
    </location>
</feature>
<evidence type="ECO:0000313" key="2">
    <source>
        <dbReference type="EMBL" id="MDC0721323.1"/>
    </source>
</evidence>
<accession>A0ABT5E8T8</accession>
<dbReference type="Proteomes" id="UP001221686">
    <property type="component" value="Unassembled WGS sequence"/>
</dbReference>
<gene>
    <name evidence="2" type="ORF">POL25_30730</name>
</gene>
<evidence type="ECO:0000313" key="3">
    <source>
        <dbReference type="Proteomes" id="UP001221686"/>
    </source>
</evidence>
<organism evidence="2 3">
    <name type="scientific">Nannocystis bainbridge</name>
    <dbReference type="NCBI Taxonomy" id="2995303"/>
    <lineage>
        <taxon>Bacteria</taxon>
        <taxon>Pseudomonadati</taxon>
        <taxon>Myxococcota</taxon>
        <taxon>Polyangia</taxon>
        <taxon>Nannocystales</taxon>
        <taxon>Nannocystaceae</taxon>
        <taxon>Nannocystis</taxon>
    </lineage>
</organism>
<feature type="compositionally biased region" description="Pro residues" evidence="1">
    <location>
        <begin position="159"/>
        <end position="169"/>
    </location>
</feature>
<protein>
    <submittedName>
        <fullName evidence="2">Uncharacterized protein</fullName>
    </submittedName>
</protein>
<comment type="caution">
    <text evidence="2">The sequence shown here is derived from an EMBL/GenBank/DDBJ whole genome shotgun (WGS) entry which is preliminary data.</text>
</comment>
<reference evidence="2 3" key="1">
    <citation type="submission" date="2022-11" db="EMBL/GenBank/DDBJ databases">
        <title>Minimal conservation of predation-associated metabolite biosynthetic gene clusters underscores biosynthetic potential of Myxococcota including descriptions for ten novel species: Archangium lansinium sp. nov., Myxococcus landrumus sp. nov., Nannocystis bai.</title>
        <authorList>
            <person name="Ahearne A."/>
            <person name="Stevens C."/>
            <person name="Dowd S."/>
        </authorList>
    </citation>
    <scope>NUCLEOTIDE SEQUENCE [LARGE SCALE GENOMIC DNA]</scope>
    <source>
        <strain evidence="2 3">BB15-2</strain>
    </source>
</reference>
<sequence>MRVVFLALAALLACARLGGSRDGDDEREVRVAAEPLTAEQQTRLTDHARAGGLLWWRLPGDAGPRCEPWRLVPDPGDLTHGHLLLTDPPPVPTDSPPDPRPPADPDPSSAPEDSQAHQSHVPKDSRTDPSSAPEDSQAHQSHVPKDSRTGSSSVLEASPPLPPPLASPGPPIPVTLLAAPAPTARLAWPRFPPVPEASPAPASPPAPSDMSSGTLTIQLDYSLAEGHLTLTAPEHERLVPAPEGTKKSEERALTCVFTGIALGGPAGGPRRLILAARERFFFTRDACDAAGFADDPPGPDELRVLGCAGALADPATRARLERPPPRDAPDAAARLHRARAVHHLRRGSDGALVCDVWRNRPERARGHGRLEHRGRDDDGRFVRTYAYDVGPGYLTLQGPAEFRRIDLAGQRTDIVRASSCLVTRGVAAVGPTAIDLGGERWYLSRSACDAARLAGAPAPVGPVPLLVAGCE</sequence>
<feature type="region of interest" description="Disordered" evidence="1">
    <location>
        <begin position="190"/>
        <end position="213"/>
    </location>
</feature>
<keyword evidence="3" id="KW-1185">Reference proteome</keyword>
<feature type="region of interest" description="Disordered" evidence="1">
    <location>
        <begin position="67"/>
        <end position="169"/>
    </location>
</feature>
<dbReference type="EMBL" id="JAQNDL010000003">
    <property type="protein sequence ID" value="MDC0721323.1"/>
    <property type="molecule type" value="Genomic_DNA"/>
</dbReference>